<keyword evidence="1" id="KW-0732">Signal</keyword>
<dbReference type="AlphaFoldDB" id="A0A4R8Q4B9"/>
<gene>
    <name evidence="2" type="ORF">C8035_v002522</name>
</gene>
<accession>A0A4R8Q4B9</accession>
<sequence length="112" mass="12102">MKLSVSTILVSLVSAAAAQDEMSCWASGVPSTSEKSSLEWALKNRATELGIPGGSKFTWVMTSCIDDESRQSRPFVHVVVPGKIIQNNMRTTLSVGVIICERVNMNPGWCAT</sequence>
<proteinExistence type="predicted"/>
<evidence type="ECO:0000256" key="1">
    <source>
        <dbReference type="SAM" id="SignalP"/>
    </source>
</evidence>
<name>A0A4R8Q4B9_9PEZI</name>
<keyword evidence="3" id="KW-1185">Reference proteome</keyword>
<protein>
    <submittedName>
        <fullName evidence="2">Uncharacterized protein</fullName>
    </submittedName>
</protein>
<feature type="signal peptide" evidence="1">
    <location>
        <begin position="1"/>
        <end position="18"/>
    </location>
</feature>
<reference evidence="2 3" key="1">
    <citation type="submission" date="2018-11" db="EMBL/GenBank/DDBJ databases">
        <title>Genome sequence and assembly of Colletotrichum spinosum.</title>
        <authorList>
            <person name="Gan P."/>
            <person name="Shirasu K."/>
        </authorList>
    </citation>
    <scope>NUCLEOTIDE SEQUENCE [LARGE SCALE GENOMIC DNA]</scope>
    <source>
        <strain evidence="2 3">CBS 515.97</strain>
    </source>
</reference>
<comment type="caution">
    <text evidence="2">The sequence shown here is derived from an EMBL/GenBank/DDBJ whole genome shotgun (WGS) entry which is preliminary data.</text>
</comment>
<dbReference type="Proteomes" id="UP000295083">
    <property type="component" value="Unassembled WGS sequence"/>
</dbReference>
<feature type="chain" id="PRO_5020259806" evidence="1">
    <location>
        <begin position="19"/>
        <end position="112"/>
    </location>
</feature>
<dbReference type="EMBL" id="QAPG01000132">
    <property type="protein sequence ID" value="TDZ30394.1"/>
    <property type="molecule type" value="Genomic_DNA"/>
</dbReference>
<evidence type="ECO:0000313" key="2">
    <source>
        <dbReference type="EMBL" id="TDZ30394.1"/>
    </source>
</evidence>
<evidence type="ECO:0000313" key="3">
    <source>
        <dbReference type="Proteomes" id="UP000295083"/>
    </source>
</evidence>
<organism evidence="2 3">
    <name type="scientific">Colletotrichum spinosum</name>
    <dbReference type="NCBI Taxonomy" id="1347390"/>
    <lineage>
        <taxon>Eukaryota</taxon>
        <taxon>Fungi</taxon>
        <taxon>Dikarya</taxon>
        <taxon>Ascomycota</taxon>
        <taxon>Pezizomycotina</taxon>
        <taxon>Sordariomycetes</taxon>
        <taxon>Hypocreomycetidae</taxon>
        <taxon>Glomerellales</taxon>
        <taxon>Glomerellaceae</taxon>
        <taxon>Colletotrichum</taxon>
        <taxon>Colletotrichum orbiculare species complex</taxon>
    </lineage>
</organism>